<proteinExistence type="predicted"/>
<protein>
    <submittedName>
        <fullName evidence="1">Uncharacterized protein</fullName>
    </submittedName>
</protein>
<evidence type="ECO:0000313" key="1">
    <source>
        <dbReference type="EMBL" id="TDU66523.1"/>
    </source>
</evidence>
<gene>
    <name evidence="1" type="ORF">EI77_03618</name>
</gene>
<evidence type="ECO:0000313" key="2">
    <source>
        <dbReference type="Proteomes" id="UP000295662"/>
    </source>
</evidence>
<dbReference type="RefSeq" id="WP_279586921.1">
    <property type="nucleotide sequence ID" value="NZ_SOCA01000008.1"/>
</dbReference>
<comment type="caution">
    <text evidence="1">The sequence shown here is derived from an EMBL/GenBank/DDBJ whole genome shotgun (WGS) entry which is preliminary data.</text>
</comment>
<accession>A0A4V6Q597</accession>
<name>A0A4V6Q597_9BACT</name>
<reference evidence="1 2" key="1">
    <citation type="submission" date="2019-03" db="EMBL/GenBank/DDBJ databases">
        <title>Genomic Encyclopedia of Archaeal and Bacterial Type Strains, Phase II (KMG-II): from individual species to whole genera.</title>
        <authorList>
            <person name="Goeker M."/>
        </authorList>
    </citation>
    <scope>NUCLEOTIDE SEQUENCE [LARGE SCALE GENOMIC DNA]</scope>
    <source>
        <strain evidence="1 2">ATCC 25309</strain>
    </source>
</reference>
<organism evidence="1 2">
    <name type="scientific">Prosthecobacter fusiformis</name>
    <dbReference type="NCBI Taxonomy" id="48464"/>
    <lineage>
        <taxon>Bacteria</taxon>
        <taxon>Pseudomonadati</taxon>
        <taxon>Verrucomicrobiota</taxon>
        <taxon>Verrucomicrobiia</taxon>
        <taxon>Verrucomicrobiales</taxon>
        <taxon>Verrucomicrobiaceae</taxon>
        <taxon>Prosthecobacter</taxon>
    </lineage>
</organism>
<dbReference type="EMBL" id="SOCA01000008">
    <property type="protein sequence ID" value="TDU66523.1"/>
    <property type="molecule type" value="Genomic_DNA"/>
</dbReference>
<dbReference type="AlphaFoldDB" id="A0A4V6Q597"/>
<dbReference type="Proteomes" id="UP000295662">
    <property type="component" value="Unassembled WGS sequence"/>
</dbReference>
<sequence length="44" mass="4543">MMSPAVGGLAVVSPFRAAMRAQVCLHRLFQADLDLMGGAAVVQG</sequence>
<keyword evidence="2" id="KW-1185">Reference proteome</keyword>